<reference evidence="3 4" key="1">
    <citation type="submission" date="2018-05" db="EMBL/GenBank/DDBJ databases">
        <title>Genomic Encyclopedia of Type Strains, Phase IV (KMG-IV): sequencing the most valuable type-strain genomes for metagenomic binning, comparative biology and taxonomic classification.</title>
        <authorList>
            <person name="Goeker M."/>
        </authorList>
    </citation>
    <scope>NUCLEOTIDE SEQUENCE [LARGE SCALE GENOMIC DNA]</scope>
    <source>
        <strain evidence="3 4">DSM 16791</strain>
    </source>
</reference>
<dbReference type="InterPro" id="IPR013538">
    <property type="entry name" value="ASHA1/2-like_C"/>
</dbReference>
<protein>
    <submittedName>
        <fullName evidence="3">Uncharacterized protein YndB with AHSA1/START domain</fullName>
    </submittedName>
</protein>
<dbReference type="InterPro" id="IPR023393">
    <property type="entry name" value="START-like_dom_sf"/>
</dbReference>
<dbReference type="CDD" id="cd08900">
    <property type="entry name" value="SRPBCC_CalC_Aha1-like_7"/>
    <property type="match status" value="1"/>
</dbReference>
<dbReference type="Gene3D" id="3.30.530.20">
    <property type="match status" value="1"/>
</dbReference>
<feature type="domain" description="Activator of Hsp90 ATPase homologue 1/2-like C-terminal" evidence="2">
    <location>
        <begin position="21"/>
        <end position="150"/>
    </location>
</feature>
<accession>A0A317PM49</accession>
<dbReference type="RefSeq" id="WP_110033279.1">
    <property type="nucleotide sequence ID" value="NZ_QGTR01000004.1"/>
</dbReference>
<dbReference type="AlphaFoldDB" id="A0A317PM49"/>
<dbReference type="Pfam" id="PF08327">
    <property type="entry name" value="AHSA1"/>
    <property type="match status" value="1"/>
</dbReference>
<evidence type="ECO:0000313" key="4">
    <source>
        <dbReference type="Proteomes" id="UP000246352"/>
    </source>
</evidence>
<comment type="caution">
    <text evidence="3">The sequence shown here is derived from an EMBL/GenBank/DDBJ whole genome shotgun (WGS) entry which is preliminary data.</text>
</comment>
<proteinExistence type="inferred from homology"/>
<name>A0A317PM49_9HYPH</name>
<sequence length="162" mass="18379">MTPRTASHATFSITRHYRQAPATVFDAWADEKNKTAWFAAPPPRQTVKRSFDFRVGGREQLSTDFGDGKLHHFDAVYRDIVPDARIIYAYDMHINETRISVSLATVDFKPDGAGTKLVFTEQAVFLDGFDDDGSRRRGSDYLIDNLTGFLERSEGQKKDMQP</sequence>
<dbReference type="EMBL" id="QGTR01000004">
    <property type="protein sequence ID" value="PWV99133.1"/>
    <property type="molecule type" value="Genomic_DNA"/>
</dbReference>
<evidence type="ECO:0000259" key="2">
    <source>
        <dbReference type="Pfam" id="PF08327"/>
    </source>
</evidence>
<organism evidence="3 4">
    <name type="scientific">Hoeflea marina</name>
    <dbReference type="NCBI Taxonomy" id="274592"/>
    <lineage>
        <taxon>Bacteria</taxon>
        <taxon>Pseudomonadati</taxon>
        <taxon>Pseudomonadota</taxon>
        <taxon>Alphaproteobacteria</taxon>
        <taxon>Hyphomicrobiales</taxon>
        <taxon>Rhizobiaceae</taxon>
        <taxon>Hoeflea</taxon>
    </lineage>
</organism>
<dbReference type="Proteomes" id="UP000246352">
    <property type="component" value="Unassembled WGS sequence"/>
</dbReference>
<dbReference type="OrthoDB" id="9803476at2"/>
<keyword evidence="4" id="KW-1185">Reference proteome</keyword>
<dbReference type="SUPFAM" id="SSF55961">
    <property type="entry name" value="Bet v1-like"/>
    <property type="match status" value="1"/>
</dbReference>
<comment type="similarity">
    <text evidence="1">Belongs to the AHA1 family.</text>
</comment>
<gene>
    <name evidence="3" type="ORF">DFR52_104425</name>
</gene>
<evidence type="ECO:0000313" key="3">
    <source>
        <dbReference type="EMBL" id="PWV99133.1"/>
    </source>
</evidence>
<evidence type="ECO:0000256" key="1">
    <source>
        <dbReference type="ARBA" id="ARBA00006817"/>
    </source>
</evidence>